<dbReference type="Proteomes" id="UP000828390">
    <property type="component" value="Unassembled WGS sequence"/>
</dbReference>
<name>A0A9D4JLM0_DREPO</name>
<organism evidence="2 3">
    <name type="scientific">Dreissena polymorpha</name>
    <name type="common">Zebra mussel</name>
    <name type="synonym">Mytilus polymorpha</name>
    <dbReference type="NCBI Taxonomy" id="45954"/>
    <lineage>
        <taxon>Eukaryota</taxon>
        <taxon>Metazoa</taxon>
        <taxon>Spiralia</taxon>
        <taxon>Lophotrochozoa</taxon>
        <taxon>Mollusca</taxon>
        <taxon>Bivalvia</taxon>
        <taxon>Autobranchia</taxon>
        <taxon>Heteroconchia</taxon>
        <taxon>Euheterodonta</taxon>
        <taxon>Imparidentia</taxon>
        <taxon>Neoheterodontei</taxon>
        <taxon>Myida</taxon>
        <taxon>Dreissenoidea</taxon>
        <taxon>Dreissenidae</taxon>
        <taxon>Dreissena</taxon>
    </lineage>
</organism>
<proteinExistence type="predicted"/>
<feature type="region of interest" description="Disordered" evidence="1">
    <location>
        <begin position="178"/>
        <end position="212"/>
    </location>
</feature>
<feature type="compositionally biased region" description="Low complexity" evidence="1">
    <location>
        <begin position="201"/>
        <end position="212"/>
    </location>
</feature>
<sequence length="246" mass="27965">MCTYENIQESNAEYQRRDEMVKANLLSVHQRIKEFKSHRETYIDIIEAQQKQVISEAQDIAQQLIEKIKALATNVEDTVSRHVNKETSITKENINDADNLYMDVKRITDLFEVAQRHGNAEQCILVSRHIDYKAKEILSKMNSMESHEDKHFALAKTIQINKLDRICYVTFSSKKHKSKQEDTSDEVAGQLPNKEKDKNKSISTSHSFGSSSDLSVVMCDKEVQTIDTAAQSSSEETLASSPPSLP</sequence>
<protein>
    <submittedName>
        <fullName evidence="2">Uncharacterized protein</fullName>
    </submittedName>
</protein>
<keyword evidence="3" id="KW-1185">Reference proteome</keyword>
<evidence type="ECO:0000313" key="3">
    <source>
        <dbReference type="Proteomes" id="UP000828390"/>
    </source>
</evidence>
<gene>
    <name evidence="2" type="ORF">DPMN_143347</name>
</gene>
<dbReference type="EMBL" id="JAIWYP010000006">
    <property type="protein sequence ID" value="KAH3814834.1"/>
    <property type="molecule type" value="Genomic_DNA"/>
</dbReference>
<evidence type="ECO:0000313" key="2">
    <source>
        <dbReference type="EMBL" id="KAH3814834.1"/>
    </source>
</evidence>
<evidence type="ECO:0000256" key="1">
    <source>
        <dbReference type="SAM" id="MobiDB-lite"/>
    </source>
</evidence>
<reference evidence="2" key="2">
    <citation type="submission" date="2020-11" db="EMBL/GenBank/DDBJ databases">
        <authorList>
            <person name="McCartney M.A."/>
            <person name="Auch B."/>
            <person name="Kono T."/>
            <person name="Mallez S."/>
            <person name="Becker A."/>
            <person name="Gohl D.M."/>
            <person name="Silverstein K.A.T."/>
            <person name="Koren S."/>
            <person name="Bechman K.B."/>
            <person name="Herman A."/>
            <person name="Abrahante J.E."/>
            <person name="Garbe J."/>
        </authorList>
    </citation>
    <scope>NUCLEOTIDE SEQUENCE</scope>
    <source>
        <strain evidence="2">Duluth1</strain>
        <tissue evidence="2">Whole animal</tissue>
    </source>
</reference>
<feature type="region of interest" description="Disordered" evidence="1">
    <location>
        <begin position="226"/>
        <end position="246"/>
    </location>
</feature>
<accession>A0A9D4JLM0</accession>
<dbReference type="AlphaFoldDB" id="A0A9D4JLM0"/>
<comment type="caution">
    <text evidence="2">The sequence shown here is derived from an EMBL/GenBank/DDBJ whole genome shotgun (WGS) entry which is preliminary data.</text>
</comment>
<reference evidence="2" key="1">
    <citation type="journal article" date="2019" name="bioRxiv">
        <title>The Genome of the Zebra Mussel, Dreissena polymorpha: A Resource for Invasive Species Research.</title>
        <authorList>
            <person name="McCartney M.A."/>
            <person name="Auch B."/>
            <person name="Kono T."/>
            <person name="Mallez S."/>
            <person name="Zhang Y."/>
            <person name="Obille A."/>
            <person name="Becker A."/>
            <person name="Abrahante J.E."/>
            <person name="Garbe J."/>
            <person name="Badalamenti J.P."/>
            <person name="Herman A."/>
            <person name="Mangelson H."/>
            <person name="Liachko I."/>
            <person name="Sullivan S."/>
            <person name="Sone E.D."/>
            <person name="Koren S."/>
            <person name="Silverstein K.A.T."/>
            <person name="Beckman K.B."/>
            <person name="Gohl D.M."/>
        </authorList>
    </citation>
    <scope>NUCLEOTIDE SEQUENCE</scope>
    <source>
        <strain evidence="2">Duluth1</strain>
        <tissue evidence="2">Whole animal</tissue>
    </source>
</reference>